<dbReference type="AlphaFoldDB" id="A0A2J8JMH8"/>
<dbReference type="GO" id="GO:0031267">
    <property type="term" value="F:small GTPase binding"/>
    <property type="evidence" value="ECO:0007669"/>
    <property type="project" value="InterPro"/>
</dbReference>
<evidence type="ECO:0000256" key="1">
    <source>
        <dbReference type="ARBA" id="ARBA00004123"/>
    </source>
</evidence>
<dbReference type="GO" id="GO:0005049">
    <property type="term" value="F:nuclear export signal receptor activity"/>
    <property type="evidence" value="ECO:0007669"/>
    <property type="project" value="InterPro"/>
</dbReference>
<comment type="similarity">
    <text evidence="3">Belongs to the exportin family.</text>
</comment>
<evidence type="ECO:0000313" key="10">
    <source>
        <dbReference type="Proteomes" id="UP000236370"/>
    </source>
</evidence>
<evidence type="ECO:0000256" key="2">
    <source>
        <dbReference type="ARBA" id="ARBA00004496"/>
    </source>
</evidence>
<dbReference type="Proteomes" id="UP000236370">
    <property type="component" value="Unassembled WGS sequence"/>
</dbReference>
<evidence type="ECO:0000259" key="8">
    <source>
        <dbReference type="PROSITE" id="PS50166"/>
    </source>
</evidence>
<dbReference type="Pfam" id="PF03810">
    <property type="entry name" value="IBN_N"/>
    <property type="match status" value="1"/>
</dbReference>
<dbReference type="InterPro" id="IPR016024">
    <property type="entry name" value="ARM-type_fold"/>
</dbReference>
<keyword evidence="7" id="KW-0539">Nucleus</keyword>
<dbReference type="InterPro" id="IPR013598">
    <property type="entry name" value="Exportin-1/Importin-b-like"/>
</dbReference>
<accession>A0A2J8JMH8</accession>
<dbReference type="SUPFAM" id="SSF48371">
    <property type="entry name" value="ARM repeat"/>
    <property type="match status" value="1"/>
</dbReference>
<dbReference type="SMART" id="SM00913">
    <property type="entry name" value="IBN_N"/>
    <property type="match status" value="1"/>
</dbReference>
<dbReference type="InterPro" id="IPR040016">
    <property type="entry name" value="XPO6"/>
</dbReference>
<comment type="subcellular location">
    <subcellularLocation>
        <location evidence="2">Cytoplasm</location>
    </subcellularLocation>
    <subcellularLocation>
        <location evidence="1">Nucleus</location>
    </subcellularLocation>
</comment>
<comment type="caution">
    <text evidence="9">The sequence shown here is derived from an EMBL/GenBank/DDBJ whole genome shotgun (WGS) entry which is preliminary data.</text>
</comment>
<dbReference type="GO" id="GO:0005634">
    <property type="term" value="C:nucleus"/>
    <property type="evidence" value="ECO:0007669"/>
    <property type="project" value="UniProtKB-SubCell"/>
</dbReference>
<feature type="domain" description="Importin N-terminal" evidence="8">
    <location>
        <begin position="17"/>
        <end position="83"/>
    </location>
</feature>
<dbReference type="Gene3D" id="1.25.10.10">
    <property type="entry name" value="Leucine-rich Repeat Variant"/>
    <property type="match status" value="1"/>
</dbReference>
<protein>
    <submittedName>
        <fullName evidence="9">XPO6 isoform 22</fullName>
    </submittedName>
</protein>
<name>A0A2J8JMH8_PANTR</name>
<dbReference type="GO" id="GO:0006611">
    <property type="term" value="P:protein export from nucleus"/>
    <property type="evidence" value="ECO:0007669"/>
    <property type="project" value="InterPro"/>
</dbReference>
<evidence type="ECO:0000256" key="4">
    <source>
        <dbReference type="ARBA" id="ARBA00022448"/>
    </source>
</evidence>
<dbReference type="EMBL" id="NBAG03000444">
    <property type="protein sequence ID" value="PNI23980.1"/>
    <property type="molecule type" value="Genomic_DNA"/>
</dbReference>
<organism evidence="9 10">
    <name type="scientific">Pan troglodytes</name>
    <name type="common">Chimpanzee</name>
    <dbReference type="NCBI Taxonomy" id="9598"/>
    <lineage>
        <taxon>Eukaryota</taxon>
        <taxon>Metazoa</taxon>
        <taxon>Chordata</taxon>
        <taxon>Craniata</taxon>
        <taxon>Vertebrata</taxon>
        <taxon>Euteleostomi</taxon>
        <taxon>Mammalia</taxon>
        <taxon>Eutheria</taxon>
        <taxon>Euarchontoglires</taxon>
        <taxon>Primates</taxon>
        <taxon>Haplorrhini</taxon>
        <taxon>Catarrhini</taxon>
        <taxon>Hominidae</taxon>
        <taxon>Pan</taxon>
    </lineage>
</organism>
<proteinExistence type="inferred from homology"/>
<evidence type="ECO:0000256" key="6">
    <source>
        <dbReference type="ARBA" id="ARBA00022927"/>
    </source>
</evidence>
<keyword evidence="5" id="KW-0963">Cytoplasm</keyword>
<dbReference type="InterPro" id="IPR011989">
    <property type="entry name" value="ARM-like"/>
</dbReference>
<dbReference type="GO" id="GO:0005737">
    <property type="term" value="C:cytoplasm"/>
    <property type="evidence" value="ECO:0007669"/>
    <property type="project" value="UniProtKB-SubCell"/>
</dbReference>
<evidence type="ECO:0000256" key="7">
    <source>
        <dbReference type="ARBA" id="ARBA00023242"/>
    </source>
</evidence>
<reference evidence="9 10" key="1">
    <citation type="submission" date="2017-12" db="EMBL/GenBank/DDBJ databases">
        <title>High-resolution comparative analysis of great ape genomes.</title>
        <authorList>
            <person name="Pollen A."/>
            <person name="Hastie A."/>
            <person name="Hormozdiari F."/>
            <person name="Dougherty M."/>
            <person name="Liu R."/>
            <person name="Chaisson M."/>
            <person name="Hoppe E."/>
            <person name="Hill C."/>
            <person name="Pang A."/>
            <person name="Hillier L."/>
            <person name="Baker C."/>
            <person name="Armstrong J."/>
            <person name="Shendure J."/>
            <person name="Paten B."/>
            <person name="Wilson R."/>
            <person name="Chao H."/>
            <person name="Schneider V."/>
            <person name="Ventura M."/>
            <person name="Kronenberg Z."/>
            <person name="Murali S."/>
            <person name="Gordon D."/>
            <person name="Cantsilieris S."/>
            <person name="Munson K."/>
            <person name="Nelson B."/>
            <person name="Raja A."/>
            <person name="Underwood J."/>
            <person name="Diekhans M."/>
            <person name="Fiddes I."/>
            <person name="Haussler D."/>
            <person name="Eichler E."/>
        </authorList>
    </citation>
    <scope>NUCLEOTIDE SEQUENCE [LARGE SCALE GENOMIC DNA]</scope>
    <source>
        <strain evidence="9">Yerkes chimp pedigree #C0471</strain>
    </source>
</reference>
<sequence length="143" mass="17019">MTEFFHDCTTNERKREIEELLNNFAQQIGAWRFCLYFLSSTRNDYVMMYSLTVFENLINKMWLGVPSQDKMEIRSCLPKLLLAHHKTLPYFIRNKLCKVIVDIGRQDWPMFYHDFFTNILQLIQSPVTTPLGLIMLKTTSEEL</sequence>
<keyword evidence="4" id="KW-0813">Transport</keyword>
<dbReference type="Pfam" id="PF08389">
    <property type="entry name" value="Xpo1"/>
    <property type="match status" value="1"/>
</dbReference>
<gene>
    <name evidence="9" type="ORF">CK820_G0046233</name>
</gene>
<dbReference type="PANTHER" id="PTHR21452:SF4">
    <property type="entry name" value="EXPORTIN-6"/>
    <property type="match status" value="1"/>
</dbReference>
<keyword evidence="6" id="KW-0653">Protein transport</keyword>
<dbReference type="PANTHER" id="PTHR21452">
    <property type="entry name" value="EXPORTIN-6"/>
    <property type="match status" value="1"/>
</dbReference>
<evidence type="ECO:0000313" key="9">
    <source>
        <dbReference type="EMBL" id="PNI23980.1"/>
    </source>
</evidence>
<dbReference type="PROSITE" id="PS50166">
    <property type="entry name" value="IMPORTIN_B_NT"/>
    <property type="match status" value="1"/>
</dbReference>
<evidence type="ECO:0000256" key="3">
    <source>
        <dbReference type="ARBA" id="ARBA00009466"/>
    </source>
</evidence>
<feature type="non-terminal residue" evidence="9">
    <location>
        <position position="143"/>
    </location>
</feature>
<evidence type="ECO:0000256" key="5">
    <source>
        <dbReference type="ARBA" id="ARBA00022490"/>
    </source>
</evidence>
<dbReference type="InterPro" id="IPR001494">
    <property type="entry name" value="Importin-beta_N"/>
</dbReference>